<evidence type="ECO:0000313" key="2">
    <source>
        <dbReference type="Proteomes" id="UP001056120"/>
    </source>
</evidence>
<dbReference type="EMBL" id="CM042019">
    <property type="protein sequence ID" value="KAI3824448.1"/>
    <property type="molecule type" value="Genomic_DNA"/>
</dbReference>
<keyword evidence="2" id="KW-1185">Reference proteome</keyword>
<organism evidence="1 2">
    <name type="scientific">Smallanthus sonchifolius</name>
    <dbReference type="NCBI Taxonomy" id="185202"/>
    <lineage>
        <taxon>Eukaryota</taxon>
        <taxon>Viridiplantae</taxon>
        <taxon>Streptophyta</taxon>
        <taxon>Embryophyta</taxon>
        <taxon>Tracheophyta</taxon>
        <taxon>Spermatophyta</taxon>
        <taxon>Magnoliopsida</taxon>
        <taxon>eudicotyledons</taxon>
        <taxon>Gunneridae</taxon>
        <taxon>Pentapetalae</taxon>
        <taxon>asterids</taxon>
        <taxon>campanulids</taxon>
        <taxon>Asterales</taxon>
        <taxon>Asteraceae</taxon>
        <taxon>Asteroideae</taxon>
        <taxon>Heliantheae alliance</taxon>
        <taxon>Millerieae</taxon>
        <taxon>Smallanthus</taxon>
    </lineage>
</organism>
<dbReference type="Proteomes" id="UP001056120">
    <property type="component" value="Linkage Group LG02"/>
</dbReference>
<evidence type="ECO:0000313" key="1">
    <source>
        <dbReference type="EMBL" id="KAI3824448.1"/>
    </source>
</evidence>
<comment type="caution">
    <text evidence="1">The sequence shown here is derived from an EMBL/GenBank/DDBJ whole genome shotgun (WGS) entry which is preliminary data.</text>
</comment>
<accession>A0ACB9JWX5</accession>
<proteinExistence type="predicted"/>
<sequence>MQAEMAEMVCTRSKVTLNKPHYKTLDSPPKPDIFKNLISILESPADIKSQLLKSTYYFLIQLSSKTQICNEFFIETNEGEVRVSLRDVHTLSSILFKNLQKRLKQLHSSKHDVSATRSLELEELNLLIRCCMVTLTLCVPQEHLLESGRRLLLIFKKLSLLEVAENADFKKSLSCQCMCSGEITSNYFAEVASLSSLELFDTCIPSITTILEVIIDELLVHGRLRKYLQIIDSFTPTNERLFKANYESGYFGLTMEMICSHFLLSISDEVALQEFLNRLTWAHSNNSKSLALGIIPAKTLLQNPIVLSSPKLLQAHIVSLVADVISIGIDHETLTLDPMLIDCYLSLFESSVKLYTQHMSILKTENHPSDARDNLVNLHNKSSYPSFESCIDPGKSETLSQIITTLNNSWNSSLRRELFVTKSDLLSFSIDYIEQNLCIIDITRRDEILSFLKCMIMRAANDVNDIKLPLDGDASLQDICLLASLLMLMSNSLIQALKGIPFCKGYDVIVGIISCFKEFNIRLPIQKFSYSLMERNPTSHKESRLMLLHFLGLLSLSFDSGLGFLVKSCISVIMGLSNLFVLEEGNVDALRSLADPRSLSSEGSPAIYKEAYVCQYPSLGVAAKFQKTRTLYVSNVCAVNESTEYDRMEKLGVTKETCSGEAYLKTRNVSNIDDLADFVECQKDKDYANWLKDREKFREWKLAKRVKRRWEKKKQAWKSMI</sequence>
<protein>
    <submittedName>
        <fullName evidence="1">Uncharacterized protein</fullName>
    </submittedName>
</protein>
<name>A0ACB9JWX5_9ASTR</name>
<gene>
    <name evidence="1" type="ORF">L1987_05908</name>
</gene>
<reference evidence="2" key="1">
    <citation type="journal article" date="2022" name="Mol. Ecol. Resour.">
        <title>The genomes of chicory, endive, great burdock and yacon provide insights into Asteraceae palaeo-polyploidization history and plant inulin production.</title>
        <authorList>
            <person name="Fan W."/>
            <person name="Wang S."/>
            <person name="Wang H."/>
            <person name="Wang A."/>
            <person name="Jiang F."/>
            <person name="Liu H."/>
            <person name="Zhao H."/>
            <person name="Xu D."/>
            <person name="Zhang Y."/>
        </authorList>
    </citation>
    <scope>NUCLEOTIDE SEQUENCE [LARGE SCALE GENOMIC DNA]</scope>
    <source>
        <strain evidence="2">cv. Yunnan</strain>
    </source>
</reference>
<reference evidence="1 2" key="2">
    <citation type="journal article" date="2022" name="Mol. Ecol. Resour.">
        <title>The genomes of chicory, endive, great burdock and yacon provide insights into Asteraceae paleo-polyploidization history and plant inulin production.</title>
        <authorList>
            <person name="Fan W."/>
            <person name="Wang S."/>
            <person name="Wang H."/>
            <person name="Wang A."/>
            <person name="Jiang F."/>
            <person name="Liu H."/>
            <person name="Zhao H."/>
            <person name="Xu D."/>
            <person name="Zhang Y."/>
        </authorList>
    </citation>
    <scope>NUCLEOTIDE SEQUENCE [LARGE SCALE GENOMIC DNA]</scope>
    <source>
        <strain evidence="2">cv. Yunnan</strain>
        <tissue evidence="1">Leaves</tissue>
    </source>
</reference>